<proteinExistence type="predicted"/>
<dbReference type="RefSeq" id="WP_176069400.1">
    <property type="nucleotide sequence ID" value="NZ_JABWMJ010000005.1"/>
</dbReference>
<protein>
    <recommendedName>
        <fullName evidence="1">Effector-associated domain-containing protein</fullName>
    </recommendedName>
</protein>
<keyword evidence="3" id="KW-1185">Reference proteome</keyword>
<accession>A0A7Y6NNN8</accession>
<comment type="caution">
    <text evidence="2">The sequence shown here is derived from an EMBL/GenBank/DDBJ whole genome shotgun (WGS) entry which is preliminary data.</text>
</comment>
<dbReference type="InterPro" id="IPR045430">
    <property type="entry name" value="EAD1"/>
</dbReference>
<sequence length="828" mass="89660">MHVEQAVYGEIEGGGHGLRGSSANSAVAASVAARLDLPDGVPPGVQAWSPFVRGFPCDRHYVLARTFLDSGSSRGGMVLTHALIVNLDDICQVEDLTVLFERLAVSTDAIPDELSALDIGMASSTADFPEDLIGAANALAEQQGPAIRLGVAGFESLVTALWRNLWPSMRRVFAFRLSFGPKDLDVQQGPTIVCTPEQLRARWTKHGVINRDIKTPQSVSAAVLCGQRDARPYLVLAGELGFEATTIEELSKLERLHSLVTGLDGFDDLLKAVRLMDGLSNRTDLGTEPKARLIQRIAAQVPMTSCRQLMLMRNLDLPSFPSAKPLWSAVELAVSKLDFAKAEDADLVALLEASANSDLACPAWRGAVTGGLYAAGLRRDSGLWKAIWRWAELSHSAFSAAVRVLQSDAVTEQLLAQATPKKLQATNVVAALSLFLKKGWLVAHGAALAAMMSPREAAEQQLKVDMQPDSTTGLRLALQHATPDETLKATLDLKDQRLVEICGDLSVMHPEMLAGIRCQDLTEQKVWASAIGKSNSLWSAPSKAVEARDRVLACLGKGNAAFTGLIEALARTPLADLTAAPGRARLWSLIPASHRDLYLRATASGWLNTVVNGDALSAPEPELAHAVLASSDLQLVLQKASVPLGTRLAIVSALPSFAEDAFVGFLTNLMRDGRSLPHADAVQLGTLVDSRRWDRAVQYLCDRLADRRYDLKPALQQCASSLSFYQQWRLGISKPSIEDKWRAFEEVACELYPSGPDHEQLWSRAGGKNSDLPGRLQNGTARWHSALRSLRYGGHPGARDLLSVMCSDFGANERLRLLASDADIVGWR</sequence>
<dbReference type="Pfam" id="PF19955">
    <property type="entry name" value="EAD1"/>
    <property type="match status" value="1"/>
</dbReference>
<gene>
    <name evidence="2" type="ORF">HQN59_12345</name>
</gene>
<dbReference type="Pfam" id="PF20012">
    <property type="entry name" value="GAP1-N1"/>
    <property type="match status" value="1"/>
</dbReference>
<evidence type="ECO:0000259" key="1">
    <source>
        <dbReference type="Pfam" id="PF19955"/>
    </source>
</evidence>
<name>A0A7Y6NNN8_9BURK</name>
<evidence type="ECO:0000313" key="2">
    <source>
        <dbReference type="EMBL" id="NUZ06553.1"/>
    </source>
</evidence>
<reference evidence="2 3" key="1">
    <citation type="submission" date="2020-06" db="EMBL/GenBank/DDBJ databases">
        <title>Schlegella sp. ID0723 isolated from air conditioner.</title>
        <authorList>
            <person name="Kim D.Y."/>
            <person name="Kim D.-U."/>
        </authorList>
    </citation>
    <scope>NUCLEOTIDE SEQUENCE [LARGE SCALE GENOMIC DNA]</scope>
    <source>
        <strain evidence="2 3">ID0723</strain>
    </source>
</reference>
<dbReference type="Proteomes" id="UP000529637">
    <property type="component" value="Unassembled WGS sequence"/>
</dbReference>
<dbReference type="AlphaFoldDB" id="A0A7Y6NNN8"/>
<dbReference type="EMBL" id="JABWMJ010000005">
    <property type="protein sequence ID" value="NUZ06553.1"/>
    <property type="molecule type" value="Genomic_DNA"/>
</dbReference>
<organism evidence="2 3">
    <name type="scientific">Piscinibacter koreensis</name>
    <dbReference type="NCBI Taxonomy" id="2742824"/>
    <lineage>
        <taxon>Bacteria</taxon>
        <taxon>Pseudomonadati</taxon>
        <taxon>Pseudomonadota</taxon>
        <taxon>Betaproteobacteria</taxon>
        <taxon>Burkholderiales</taxon>
        <taxon>Sphaerotilaceae</taxon>
        <taxon>Piscinibacter</taxon>
    </lineage>
</organism>
<evidence type="ECO:0000313" key="3">
    <source>
        <dbReference type="Proteomes" id="UP000529637"/>
    </source>
</evidence>
<feature type="domain" description="Effector-associated" evidence="1">
    <location>
        <begin position="739"/>
        <end position="820"/>
    </location>
</feature>